<evidence type="ECO:0000313" key="3">
    <source>
        <dbReference type="Proteomes" id="UP001055439"/>
    </source>
</evidence>
<keyword evidence="3" id="KW-1185">Reference proteome</keyword>
<dbReference type="OrthoDB" id="785943at2759"/>
<feature type="compositionally biased region" description="Basic and acidic residues" evidence="1">
    <location>
        <begin position="60"/>
        <end position="74"/>
    </location>
</feature>
<dbReference type="AlphaFoldDB" id="A0A9E7KC64"/>
<evidence type="ECO:0000256" key="1">
    <source>
        <dbReference type="SAM" id="MobiDB-lite"/>
    </source>
</evidence>
<organism evidence="2 3">
    <name type="scientific">Musa troglodytarum</name>
    <name type="common">fe'i banana</name>
    <dbReference type="NCBI Taxonomy" id="320322"/>
    <lineage>
        <taxon>Eukaryota</taxon>
        <taxon>Viridiplantae</taxon>
        <taxon>Streptophyta</taxon>
        <taxon>Embryophyta</taxon>
        <taxon>Tracheophyta</taxon>
        <taxon>Spermatophyta</taxon>
        <taxon>Magnoliopsida</taxon>
        <taxon>Liliopsida</taxon>
        <taxon>Zingiberales</taxon>
        <taxon>Musaceae</taxon>
        <taxon>Musa</taxon>
    </lineage>
</organism>
<feature type="region of interest" description="Disordered" evidence="1">
    <location>
        <begin position="60"/>
        <end position="82"/>
    </location>
</feature>
<gene>
    <name evidence="2" type="ORF">MUK42_03906</name>
</gene>
<evidence type="ECO:0000313" key="2">
    <source>
        <dbReference type="EMBL" id="URE11719.1"/>
    </source>
</evidence>
<sequence>MELLGLSKFKLQLLALIAEARDIRGRERSAREELQLSIQRREQIEAEYTKKLQELQAEISSHEESQRRLEDKVLSPHLKRFS</sequence>
<reference evidence="2" key="1">
    <citation type="submission" date="2022-05" db="EMBL/GenBank/DDBJ databases">
        <title>The Musa troglodytarum L. genome provides insights into the mechanism of non-climacteric behaviour and enrichment of carotenoids.</title>
        <authorList>
            <person name="Wang J."/>
        </authorList>
    </citation>
    <scope>NUCLEOTIDE SEQUENCE</scope>
    <source>
        <tissue evidence="2">Leaf</tissue>
    </source>
</reference>
<name>A0A9E7KC64_9LILI</name>
<dbReference type="EMBL" id="CP097508">
    <property type="protein sequence ID" value="URE11719.1"/>
    <property type="molecule type" value="Genomic_DNA"/>
</dbReference>
<dbReference type="Proteomes" id="UP001055439">
    <property type="component" value="Chromosome 6"/>
</dbReference>
<accession>A0A9E7KC64</accession>
<proteinExistence type="predicted"/>
<protein>
    <submittedName>
        <fullName evidence="2">Uncharacterized protein</fullName>
    </submittedName>
</protein>